<dbReference type="AlphaFoldDB" id="F0W1W4"/>
<evidence type="ECO:0000256" key="7">
    <source>
        <dbReference type="ARBA" id="ARBA00022989"/>
    </source>
</evidence>
<comment type="subcellular location">
    <subcellularLocation>
        <location evidence="1">Mitochondrion inner membrane</location>
        <topology evidence="1">Multi-pass membrane protein</topology>
    </subcellularLocation>
</comment>
<feature type="repeat" description="Solcar" evidence="10">
    <location>
        <begin position="155"/>
        <end position="238"/>
    </location>
</feature>
<dbReference type="InterPro" id="IPR023395">
    <property type="entry name" value="MCP_dom_sf"/>
</dbReference>
<evidence type="ECO:0000256" key="10">
    <source>
        <dbReference type="PROSITE-ProRule" id="PRU00282"/>
    </source>
</evidence>
<dbReference type="Gene3D" id="1.50.40.10">
    <property type="entry name" value="Mitochondrial carrier domain"/>
    <property type="match status" value="2"/>
</dbReference>
<evidence type="ECO:0000256" key="6">
    <source>
        <dbReference type="ARBA" id="ARBA00022792"/>
    </source>
</evidence>
<reference evidence="12" key="1">
    <citation type="journal article" date="2011" name="PLoS Biol.">
        <title>Gene gain and loss during evolution of obligate parasitism in the white rust pathogen of Arabidopsis thaliana.</title>
        <authorList>
            <person name="Kemen E."/>
            <person name="Gardiner A."/>
            <person name="Schultz-Larsen T."/>
            <person name="Kemen A.C."/>
            <person name="Balmuth A.L."/>
            <person name="Robert-Seilaniantz A."/>
            <person name="Bailey K."/>
            <person name="Holub E."/>
            <person name="Studholme D.J."/>
            <person name="Maclean D."/>
            <person name="Jones J.D."/>
        </authorList>
    </citation>
    <scope>NUCLEOTIDE SEQUENCE</scope>
</reference>
<dbReference type="SUPFAM" id="SSF103506">
    <property type="entry name" value="Mitochondrial carrier"/>
    <property type="match status" value="1"/>
</dbReference>
<dbReference type="InterPro" id="IPR018108">
    <property type="entry name" value="MCP_transmembrane"/>
</dbReference>
<feature type="repeat" description="Solcar" evidence="10">
    <location>
        <begin position="4"/>
        <end position="147"/>
    </location>
</feature>
<protein>
    <submittedName>
        <fullName evidence="12">Mitochondrial Carrier (MC) Family putative</fullName>
    </submittedName>
</protein>
<dbReference type="EMBL" id="FR824053">
    <property type="protein sequence ID" value="CCA15043.1"/>
    <property type="molecule type" value="Genomic_DNA"/>
</dbReference>
<evidence type="ECO:0000256" key="8">
    <source>
        <dbReference type="ARBA" id="ARBA00023128"/>
    </source>
</evidence>
<keyword evidence="4 10" id="KW-0812">Transmembrane</keyword>
<evidence type="ECO:0000256" key="5">
    <source>
        <dbReference type="ARBA" id="ARBA00022737"/>
    </source>
</evidence>
<comment type="similarity">
    <text evidence="2 11">Belongs to the mitochondrial carrier (TC 2.A.29) family.</text>
</comment>
<dbReference type="GO" id="GO:0005743">
    <property type="term" value="C:mitochondrial inner membrane"/>
    <property type="evidence" value="ECO:0007669"/>
    <property type="project" value="UniProtKB-SubCell"/>
</dbReference>
<evidence type="ECO:0000256" key="4">
    <source>
        <dbReference type="ARBA" id="ARBA00022692"/>
    </source>
</evidence>
<name>F0W1W4_9STRA</name>
<proteinExistence type="inferred from homology"/>
<keyword evidence="9 10" id="KW-0472">Membrane</keyword>
<sequence>MECDQTLKKALAASAGAMISSFFVTPLDVAKVRLQSQIGFASSKPYRPHGTTDLLEQCRCVCKKKTARRAGLTSLFTKFHFTACCRRSSCTICAPASVQFNGTFHALRYIAWTEGIRGLFSGLSPTILNSIPSTVMYYISYDFLHSEGMQRFPQLQTAMPFLAGASSRVFAASITSPIEMIRTRMQSSTGKDNMMQAFENVIRKEGVGSIFKGLQATLARDVPFSAIYWSCYETSQNRLDHVFERYTVSRVERAFVCGAVAGMLAAACTTPFDVVKTLQQVENAPKNASSRRILEHIVKNHGWRGAFSGLTARLARVAPSCAIMISTYELSKEKLGV</sequence>
<gene>
    <name evidence="12" type="primary">AlNc14C8G1043</name>
    <name evidence="12" type="ORF">ALNC14_011860</name>
</gene>
<evidence type="ECO:0000313" key="12">
    <source>
        <dbReference type="EMBL" id="CCA15043.1"/>
    </source>
</evidence>
<keyword evidence="5" id="KW-0677">Repeat</keyword>
<evidence type="ECO:0000256" key="9">
    <source>
        <dbReference type="ARBA" id="ARBA00023136"/>
    </source>
</evidence>
<dbReference type="GO" id="GO:1990542">
    <property type="term" value="P:mitochondrial transmembrane transport"/>
    <property type="evidence" value="ECO:0007669"/>
    <property type="project" value="InterPro"/>
</dbReference>
<reference evidence="12" key="2">
    <citation type="submission" date="2011-02" db="EMBL/GenBank/DDBJ databases">
        <authorList>
            <person name="MacLean D."/>
        </authorList>
    </citation>
    <scope>NUCLEOTIDE SEQUENCE</scope>
</reference>
<dbReference type="Pfam" id="PF00153">
    <property type="entry name" value="Mito_carr"/>
    <property type="match status" value="4"/>
</dbReference>
<dbReference type="PANTHER" id="PTHR45760">
    <property type="entry name" value="FI19922P1-RELATED"/>
    <property type="match status" value="1"/>
</dbReference>
<dbReference type="InterPro" id="IPR045315">
    <property type="entry name" value="Mtm1-like"/>
</dbReference>
<evidence type="ECO:0000256" key="2">
    <source>
        <dbReference type="ARBA" id="ARBA00006375"/>
    </source>
</evidence>
<organism evidence="12">
    <name type="scientific">Albugo laibachii Nc14</name>
    <dbReference type="NCBI Taxonomy" id="890382"/>
    <lineage>
        <taxon>Eukaryota</taxon>
        <taxon>Sar</taxon>
        <taxon>Stramenopiles</taxon>
        <taxon>Oomycota</taxon>
        <taxon>Peronosporomycetes</taxon>
        <taxon>Albuginales</taxon>
        <taxon>Albuginaceae</taxon>
        <taxon>Albugo</taxon>
    </lineage>
</organism>
<keyword evidence="3 11" id="KW-0813">Transport</keyword>
<dbReference type="HOGENOM" id="CLU_015166_0_0_1"/>
<dbReference type="PANTHER" id="PTHR45760:SF2">
    <property type="entry name" value="FI19922P1-RELATED"/>
    <property type="match status" value="1"/>
</dbReference>
<keyword evidence="8" id="KW-0496">Mitochondrion</keyword>
<evidence type="ECO:0000256" key="11">
    <source>
        <dbReference type="RuleBase" id="RU000488"/>
    </source>
</evidence>
<accession>F0W1W4</accession>
<evidence type="ECO:0000256" key="3">
    <source>
        <dbReference type="ARBA" id="ARBA00022448"/>
    </source>
</evidence>
<dbReference type="PROSITE" id="PS50920">
    <property type="entry name" value="SOLCAR"/>
    <property type="match status" value="3"/>
</dbReference>
<keyword evidence="6" id="KW-0999">Mitochondrion inner membrane</keyword>
<feature type="repeat" description="Solcar" evidence="10">
    <location>
        <begin position="249"/>
        <end position="334"/>
    </location>
</feature>
<keyword evidence="7" id="KW-1133">Transmembrane helix</keyword>
<evidence type="ECO:0000256" key="1">
    <source>
        <dbReference type="ARBA" id="ARBA00004448"/>
    </source>
</evidence>